<evidence type="ECO:0000313" key="3">
    <source>
        <dbReference type="Proteomes" id="UP001345963"/>
    </source>
</evidence>
<reference evidence="2 3" key="1">
    <citation type="submission" date="2021-07" db="EMBL/GenBank/DDBJ databases">
        <authorList>
            <person name="Palmer J.M."/>
        </authorList>
    </citation>
    <scope>NUCLEOTIDE SEQUENCE [LARGE SCALE GENOMIC DNA]</scope>
    <source>
        <strain evidence="2 3">AT_MEX2019</strain>
        <tissue evidence="2">Muscle</tissue>
    </source>
</reference>
<dbReference type="Proteomes" id="UP001345963">
    <property type="component" value="Unassembled WGS sequence"/>
</dbReference>
<proteinExistence type="predicted"/>
<feature type="compositionally biased region" description="Polar residues" evidence="1">
    <location>
        <begin position="148"/>
        <end position="159"/>
    </location>
</feature>
<name>A0ABU7C812_9TELE</name>
<evidence type="ECO:0000256" key="1">
    <source>
        <dbReference type="SAM" id="MobiDB-lite"/>
    </source>
</evidence>
<sequence length="159" mass="17262">MLSLPSQSVSVDGHDLVGCDWQVLLHRCSSSESNQLGFIWSGNPEGGVSVFSHLVCPEPPLCFQLQAQLLKSRLHLTSEDHQPACPLSNINSPTTVEFPGREETQAEKQNRTVHFLSASSHRGKYLLFPSASPKTSPPRDPNLARCSSPGSSPTLETVS</sequence>
<feature type="region of interest" description="Disordered" evidence="1">
    <location>
        <begin position="127"/>
        <end position="159"/>
    </location>
</feature>
<gene>
    <name evidence="2" type="ORF">ATANTOWER_030325</name>
</gene>
<evidence type="ECO:0000313" key="2">
    <source>
        <dbReference type="EMBL" id="MED6257724.1"/>
    </source>
</evidence>
<keyword evidence="3" id="KW-1185">Reference proteome</keyword>
<comment type="caution">
    <text evidence="2">The sequence shown here is derived from an EMBL/GenBank/DDBJ whole genome shotgun (WGS) entry which is preliminary data.</text>
</comment>
<organism evidence="2 3">
    <name type="scientific">Ataeniobius toweri</name>
    <dbReference type="NCBI Taxonomy" id="208326"/>
    <lineage>
        <taxon>Eukaryota</taxon>
        <taxon>Metazoa</taxon>
        <taxon>Chordata</taxon>
        <taxon>Craniata</taxon>
        <taxon>Vertebrata</taxon>
        <taxon>Euteleostomi</taxon>
        <taxon>Actinopterygii</taxon>
        <taxon>Neopterygii</taxon>
        <taxon>Teleostei</taxon>
        <taxon>Neoteleostei</taxon>
        <taxon>Acanthomorphata</taxon>
        <taxon>Ovalentaria</taxon>
        <taxon>Atherinomorphae</taxon>
        <taxon>Cyprinodontiformes</taxon>
        <taxon>Goodeidae</taxon>
        <taxon>Ataeniobius</taxon>
    </lineage>
</organism>
<dbReference type="EMBL" id="JAHUTI010079488">
    <property type="protein sequence ID" value="MED6257724.1"/>
    <property type="molecule type" value="Genomic_DNA"/>
</dbReference>
<protein>
    <submittedName>
        <fullName evidence="2">Uncharacterized protein</fullName>
    </submittedName>
</protein>
<accession>A0ABU7C812</accession>